<dbReference type="EMBL" id="ON366410">
    <property type="protein sequence ID" value="USL89248.1"/>
    <property type="molecule type" value="Genomic_DNA"/>
</dbReference>
<proteinExistence type="predicted"/>
<accession>A0AAE9LUM9</accession>
<dbReference type="GO" id="GO:0019069">
    <property type="term" value="P:viral capsid assembly"/>
    <property type="evidence" value="ECO:0007669"/>
    <property type="project" value="InterPro"/>
</dbReference>
<evidence type="ECO:0000313" key="4">
    <source>
        <dbReference type="Proteomes" id="UP001214971"/>
    </source>
</evidence>
<reference evidence="3" key="1">
    <citation type="submission" date="2022-04" db="EMBL/GenBank/DDBJ databases">
        <authorList>
            <person name="Yang M."/>
            <person name="Tan S."/>
        </authorList>
    </citation>
    <scope>NUCLEOTIDE SEQUENCE</scope>
</reference>
<sequence>MNKEQLIALGLTEEQAAKVVEGYGIMIPKARLDEKIAELKTAQDLVAERDKQIKDLGKSAGDNDELKKQIADLAEANKKAAEEHAAALQKVHYDNALEKALSGAKARNRKALTALLDLDKVKLDGETLSGLDEQLKALKESDAYLFEAEEQKKDDEEPPTEPTRRPRFSAGQQQGNTSEGNSFLAAKLAKYQ</sequence>
<evidence type="ECO:0000256" key="2">
    <source>
        <dbReference type="SAM" id="MobiDB-lite"/>
    </source>
</evidence>
<dbReference type="InterPro" id="IPR009636">
    <property type="entry name" value="SCAF"/>
</dbReference>
<feature type="region of interest" description="Disordered" evidence="2">
    <location>
        <begin position="147"/>
        <end position="192"/>
    </location>
</feature>
<evidence type="ECO:0000256" key="1">
    <source>
        <dbReference type="SAM" id="Coils"/>
    </source>
</evidence>
<feature type="coiled-coil region" evidence="1">
    <location>
        <begin position="63"/>
        <end position="91"/>
    </location>
</feature>
<gene>
    <name evidence="3" type="ORF">vBBceSLY1_00029</name>
</gene>
<name>A0AAE9LUM9_9CAUD</name>
<dbReference type="Pfam" id="PF06810">
    <property type="entry name" value="Phage_scaffold"/>
    <property type="match status" value="1"/>
</dbReference>
<feature type="compositionally biased region" description="Polar residues" evidence="2">
    <location>
        <begin position="170"/>
        <end position="181"/>
    </location>
</feature>
<evidence type="ECO:0000313" key="3">
    <source>
        <dbReference type="EMBL" id="USL89248.1"/>
    </source>
</evidence>
<organism evidence="3 4">
    <name type="scientific">Bacillus phage vB_BceS_LY1</name>
    <dbReference type="NCBI Taxonomy" id="2950459"/>
    <lineage>
        <taxon>Viruses</taxon>
        <taxon>Duplodnaviria</taxon>
        <taxon>Heunggongvirae</taxon>
        <taxon>Uroviricota</taxon>
        <taxon>Caudoviricetes</taxon>
        <taxon>Gutmannvirinae</taxon>
        <taxon>Layangavirus</taxon>
        <taxon>Layangavirus LY1</taxon>
    </lineage>
</organism>
<keyword evidence="1" id="KW-0175">Coiled coil</keyword>
<protein>
    <submittedName>
        <fullName evidence="3">Capsid assembly scaffolding protein</fullName>
    </submittedName>
</protein>
<keyword evidence="4" id="KW-1185">Reference proteome</keyword>
<dbReference type="Proteomes" id="UP001214971">
    <property type="component" value="Segment"/>
</dbReference>